<dbReference type="EMBL" id="AP012338">
    <property type="protein sequence ID" value="BAM03103.1"/>
    <property type="molecule type" value="Genomic_DNA"/>
</dbReference>
<protein>
    <submittedName>
        <fullName evidence="2">Uncharacterized protein</fullName>
    </submittedName>
</protein>
<name>I0ICW5_PHYMF</name>
<evidence type="ECO:0000256" key="1">
    <source>
        <dbReference type="SAM" id="MobiDB-lite"/>
    </source>
</evidence>
<accession>I0ICW5</accession>
<dbReference type="AlphaFoldDB" id="I0ICW5"/>
<feature type="region of interest" description="Disordered" evidence="1">
    <location>
        <begin position="46"/>
        <end position="106"/>
    </location>
</feature>
<proteinExistence type="predicted"/>
<organism evidence="2 3">
    <name type="scientific">Phycisphaera mikurensis (strain NBRC 102666 / KCTC 22515 / FYK2301M01)</name>
    <dbReference type="NCBI Taxonomy" id="1142394"/>
    <lineage>
        <taxon>Bacteria</taxon>
        <taxon>Pseudomonadati</taxon>
        <taxon>Planctomycetota</taxon>
        <taxon>Phycisphaerae</taxon>
        <taxon>Phycisphaerales</taxon>
        <taxon>Phycisphaeraceae</taxon>
        <taxon>Phycisphaera</taxon>
    </lineage>
</organism>
<gene>
    <name evidence="2" type="ordered locus">PSMK_09440</name>
</gene>
<dbReference type="Proteomes" id="UP000007881">
    <property type="component" value="Chromosome"/>
</dbReference>
<keyword evidence="3" id="KW-1185">Reference proteome</keyword>
<evidence type="ECO:0000313" key="3">
    <source>
        <dbReference type="Proteomes" id="UP000007881"/>
    </source>
</evidence>
<feature type="region of interest" description="Disordered" evidence="1">
    <location>
        <begin position="1"/>
        <end position="28"/>
    </location>
</feature>
<reference evidence="2 3" key="1">
    <citation type="submission" date="2012-02" db="EMBL/GenBank/DDBJ databases">
        <title>Complete genome sequence of Phycisphaera mikurensis NBRC 102666.</title>
        <authorList>
            <person name="Ankai A."/>
            <person name="Hosoyama A."/>
            <person name="Terui Y."/>
            <person name="Sekine M."/>
            <person name="Fukai R."/>
            <person name="Kato Y."/>
            <person name="Nakamura S."/>
            <person name="Yamada-Narita S."/>
            <person name="Kawakoshi A."/>
            <person name="Fukunaga Y."/>
            <person name="Yamazaki S."/>
            <person name="Fujita N."/>
        </authorList>
    </citation>
    <scope>NUCLEOTIDE SEQUENCE [LARGE SCALE GENOMIC DNA]</scope>
    <source>
        <strain evidence="3">NBRC 102666 / KCTC 22515 / FYK2301M01</strain>
    </source>
</reference>
<dbReference type="HOGENOM" id="CLU_2220699_0_0_0"/>
<feature type="compositionally biased region" description="Pro residues" evidence="1">
    <location>
        <begin position="97"/>
        <end position="106"/>
    </location>
</feature>
<sequence length="106" mass="11038">MAPSPAATDNAPTLPGFRHGGSPGPILPSALHPGWITAGSAANMSIMDGHGEATTPQRLVDDSGRGADEQGSPWRWWQNAPAPAGSRAADRRRRGPEPSPRVPPAF</sequence>
<dbReference type="KEGG" id="phm:PSMK_09440"/>
<evidence type="ECO:0000313" key="2">
    <source>
        <dbReference type="EMBL" id="BAM03103.1"/>
    </source>
</evidence>
<feature type="compositionally biased region" description="Basic and acidic residues" evidence="1">
    <location>
        <begin position="59"/>
        <end position="68"/>
    </location>
</feature>